<dbReference type="KEGG" id="dpx:DAPPUDRAFT_122668"/>
<dbReference type="EMBL" id="GL735221">
    <property type="protein sequence ID" value="EFX60973.1"/>
    <property type="molecule type" value="Genomic_DNA"/>
</dbReference>
<dbReference type="Proteomes" id="UP000000305">
    <property type="component" value="Unassembled WGS sequence"/>
</dbReference>
<reference evidence="1 2" key="1">
    <citation type="journal article" date="2011" name="Science">
        <title>The ecoresponsive genome of Daphnia pulex.</title>
        <authorList>
            <person name="Colbourne J.K."/>
            <person name="Pfrender M.E."/>
            <person name="Gilbert D."/>
            <person name="Thomas W.K."/>
            <person name="Tucker A."/>
            <person name="Oakley T.H."/>
            <person name="Tokishita S."/>
            <person name="Aerts A."/>
            <person name="Arnold G.J."/>
            <person name="Basu M.K."/>
            <person name="Bauer D.J."/>
            <person name="Caceres C.E."/>
            <person name="Carmel L."/>
            <person name="Casola C."/>
            <person name="Choi J.H."/>
            <person name="Detter J.C."/>
            <person name="Dong Q."/>
            <person name="Dusheyko S."/>
            <person name="Eads B.D."/>
            <person name="Frohlich T."/>
            <person name="Geiler-Samerotte K.A."/>
            <person name="Gerlach D."/>
            <person name="Hatcher P."/>
            <person name="Jogdeo S."/>
            <person name="Krijgsveld J."/>
            <person name="Kriventseva E.V."/>
            <person name="Kultz D."/>
            <person name="Laforsch C."/>
            <person name="Lindquist E."/>
            <person name="Lopez J."/>
            <person name="Manak J.R."/>
            <person name="Muller J."/>
            <person name="Pangilinan J."/>
            <person name="Patwardhan R.P."/>
            <person name="Pitluck S."/>
            <person name="Pritham E.J."/>
            <person name="Rechtsteiner A."/>
            <person name="Rho M."/>
            <person name="Rogozin I.B."/>
            <person name="Sakarya O."/>
            <person name="Salamov A."/>
            <person name="Schaack S."/>
            <person name="Shapiro H."/>
            <person name="Shiga Y."/>
            <person name="Skalitzky C."/>
            <person name="Smith Z."/>
            <person name="Souvorov A."/>
            <person name="Sung W."/>
            <person name="Tang Z."/>
            <person name="Tsuchiya D."/>
            <person name="Tu H."/>
            <person name="Vos H."/>
            <person name="Wang M."/>
            <person name="Wolf Y.I."/>
            <person name="Yamagata H."/>
            <person name="Yamada T."/>
            <person name="Ye Y."/>
            <person name="Shaw J.R."/>
            <person name="Andrews J."/>
            <person name="Crease T.J."/>
            <person name="Tang H."/>
            <person name="Lucas S.M."/>
            <person name="Robertson H.M."/>
            <person name="Bork P."/>
            <person name="Koonin E.V."/>
            <person name="Zdobnov E.M."/>
            <person name="Grigoriev I.V."/>
            <person name="Lynch M."/>
            <person name="Boore J.L."/>
        </authorList>
    </citation>
    <scope>NUCLEOTIDE SEQUENCE [LARGE SCALE GENOMIC DNA]</scope>
</reference>
<keyword evidence="2" id="KW-1185">Reference proteome</keyword>
<organism evidence="1 2">
    <name type="scientific">Daphnia pulex</name>
    <name type="common">Water flea</name>
    <dbReference type="NCBI Taxonomy" id="6669"/>
    <lineage>
        <taxon>Eukaryota</taxon>
        <taxon>Metazoa</taxon>
        <taxon>Ecdysozoa</taxon>
        <taxon>Arthropoda</taxon>
        <taxon>Crustacea</taxon>
        <taxon>Branchiopoda</taxon>
        <taxon>Diplostraca</taxon>
        <taxon>Cladocera</taxon>
        <taxon>Anomopoda</taxon>
        <taxon>Daphniidae</taxon>
        <taxon>Daphnia</taxon>
    </lineage>
</organism>
<proteinExistence type="predicted"/>
<name>E9I4V7_DAPPU</name>
<dbReference type="AlphaFoldDB" id="E9I4V7"/>
<dbReference type="InParanoid" id="E9I4V7"/>
<sequence length="121" mass="13707">MAQLSICIGFTMRQNSVRGNRHLAVQTRGIQIEQLLDKGKRFYIAQGILKGETDKARISAFNNLEQAEIIPILGLVYSVKRSAFSEEDEAIVLETPYPFAIDFFHGKIKPDINVFFEAVFL</sequence>
<accession>E9I4V7</accession>
<dbReference type="HOGENOM" id="CLU_2040426_0_0_1"/>
<evidence type="ECO:0000313" key="1">
    <source>
        <dbReference type="EMBL" id="EFX60973.1"/>
    </source>
</evidence>
<evidence type="ECO:0000313" key="2">
    <source>
        <dbReference type="Proteomes" id="UP000000305"/>
    </source>
</evidence>
<gene>
    <name evidence="1" type="ORF">DAPPUDRAFT_122668</name>
</gene>
<protein>
    <submittedName>
        <fullName evidence="1">Uncharacterized protein</fullName>
    </submittedName>
</protein>